<protein>
    <submittedName>
        <fullName evidence="10">Branched-chain amino acid ABC transporter permease</fullName>
    </submittedName>
</protein>
<feature type="transmembrane region" description="Helical" evidence="9">
    <location>
        <begin position="135"/>
        <end position="159"/>
    </location>
</feature>
<dbReference type="Pfam" id="PF02653">
    <property type="entry name" value="BPD_transp_2"/>
    <property type="match status" value="1"/>
</dbReference>
<gene>
    <name evidence="10" type="ORF">D4Q52_19150</name>
</gene>
<evidence type="ECO:0000256" key="6">
    <source>
        <dbReference type="ARBA" id="ARBA00022989"/>
    </source>
</evidence>
<dbReference type="CDD" id="cd06582">
    <property type="entry name" value="TM_PBP1_LivH_like"/>
    <property type="match status" value="1"/>
</dbReference>
<dbReference type="AlphaFoldDB" id="A0A418V1J2"/>
<keyword evidence="5" id="KW-0029">Amino-acid transport</keyword>
<feature type="transmembrane region" description="Helical" evidence="9">
    <location>
        <begin position="64"/>
        <end position="83"/>
    </location>
</feature>
<dbReference type="OrthoDB" id="9807115at2"/>
<keyword evidence="4 9" id="KW-0812">Transmembrane</keyword>
<keyword evidence="2" id="KW-0813">Transport</keyword>
<dbReference type="PANTHER" id="PTHR11795">
    <property type="entry name" value="BRANCHED-CHAIN AMINO ACID TRANSPORT SYSTEM PERMEASE PROTEIN LIVH"/>
    <property type="match status" value="1"/>
</dbReference>
<evidence type="ECO:0000313" key="10">
    <source>
        <dbReference type="EMBL" id="RJF69768.1"/>
    </source>
</evidence>
<evidence type="ECO:0000256" key="8">
    <source>
        <dbReference type="ARBA" id="ARBA00037998"/>
    </source>
</evidence>
<feature type="transmembrane region" description="Helical" evidence="9">
    <location>
        <begin position="226"/>
        <end position="250"/>
    </location>
</feature>
<accession>A0A418V1J2</accession>
<feature type="transmembrane region" description="Helical" evidence="9">
    <location>
        <begin position="12"/>
        <end position="34"/>
    </location>
</feature>
<evidence type="ECO:0000256" key="3">
    <source>
        <dbReference type="ARBA" id="ARBA00022475"/>
    </source>
</evidence>
<feature type="transmembrane region" description="Helical" evidence="9">
    <location>
        <begin position="191"/>
        <end position="214"/>
    </location>
</feature>
<dbReference type="InterPro" id="IPR001851">
    <property type="entry name" value="ABC_transp_permease"/>
</dbReference>
<organism evidence="10 11">
    <name type="scientific">Rhodopseudomonas palustris</name>
    <dbReference type="NCBI Taxonomy" id="1076"/>
    <lineage>
        <taxon>Bacteria</taxon>
        <taxon>Pseudomonadati</taxon>
        <taxon>Pseudomonadota</taxon>
        <taxon>Alphaproteobacteria</taxon>
        <taxon>Hyphomicrobiales</taxon>
        <taxon>Nitrobacteraceae</taxon>
        <taxon>Rhodopseudomonas</taxon>
    </lineage>
</organism>
<evidence type="ECO:0000256" key="1">
    <source>
        <dbReference type="ARBA" id="ARBA00004651"/>
    </source>
</evidence>
<keyword evidence="6 9" id="KW-1133">Transmembrane helix</keyword>
<evidence type="ECO:0000313" key="11">
    <source>
        <dbReference type="Proteomes" id="UP000285523"/>
    </source>
</evidence>
<dbReference type="PANTHER" id="PTHR11795:SF445">
    <property type="entry name" value="AMINO ACID ABC TRANSPORTER PERMEASE PROTEIN"/>
    <property type="match status" value="1"/>
</dbReference>
<dbReference type="Proteomes" id="UP000285523">
    <property type="component" value="Unassembled WGS sequence"/>
</dbReference>
<evidence type="ECO:0000256" key="4">
    <source>
        <dbReference type="ARBA" id="ARBA00022692"/>
    </source>
</evidence>
<feature type="transmembrane region" description="Helical" evidence="9">
    <location>
        <begin position="257"/>
        <end position="278"/>
    </location>
</feature>
<comment type="caution">
    <text evidence="10">The sequence shown here is derived from an EMBL/GenBank/DDBJ whole genome shotgun (WGS) entry which is preliminary data.</text>
</comment>
<comment type="similarity">
    <text evidence="8">Belongs to the binding-protein-dependent transport system permease family. LivHM subfamily.</text>
</comment>
<dbReference type="GO" id="GO:0006865">
    <property type="term" value="P:amino acid transport"/>
    <property type="evidence" value="ECO:0007669"/>
    <property type="project" value="UniProtKB-KW"/>
</dbReference>
<evidence type="ECO:0000256" key="9">
    <source>
        <dbReference type="SAM" id="Phobius"/>
    </source>
</evidence>
<evidence type="ECO:0000256" key="7">
    <source>
        <dbReference type="ARBA" id="ARBA00023136"/>
    </source>
</evidence>
<reference evidence="10 11" key="1">
    <citation type="submission" date="2018-09" db="EMBL/GenBank/DDBJ databases">
        <title>Draft genome sequence of Rhodopseudomonas palustris 2.1.18.</title>
        <authorList>
            <person name="Robertson S.L."/>
            <person name="Meyer T.E."/>
            <person name="Kyndt J.A."/>
        </authorList>
    </citation>
    <scope>NUCLEOTIDE SEQUENCE [LARGE SCALE GENOMIC DNA]</scope>
    <source>
        <strain evidence="10 11">2.1.18</strain>
    </source>
</reference>
<evidence type="ECO:0000256" key="5">
    <source>
        <dbReference type="ARBA" id="ARBA00022970"/>
    </source>
</evidence>
<name>A0A418V1J2_RHOPL</name>
<dbReference type="RefSeq" id="WP_119858176.1">
    <property type="nucleotide sequence ID" value="NZ_QYYD01000021.1"/>
</dbReference>
<dbReference type="EMBL" id="QYYD01000021">
    <property type="protein sequence ID" value="RJF69768.1"/>
    <property type="molecule type" value="Genomic_DNA"/>
</dbReference>
<proteinExistence type="inferred from homology"/>
<keyword evidence="3" id="KW-1003">Cell membrane</keyword>
<sequence>MTLLIQTLVNGLVLGASYAVIAVGLTLVFGILHIANFAHGAFFAIGAYAVFLLNSYGVPYLVSLPIAFVATAIVGFVTEYLVIRRVVYEEGSHGSLIVTFALGQAFVAALILLFGPDPHPISSPFSQTTLSVANILITGQRIFVLVVSIAVLAAFGLWLRFSVKGQQVLAVAQNPRGALYSGINVPLIRSLSFVVGVAAAGLAGALLTPIVTAYPTMGHATLITGFTVVILGGMGSITGAMLGALLIGVANALFETYVSVSWTPALGWTLVIAVLLLWPQGLMGRPQLYRH</sequence>
<dbReference type="GO" id="GO:0005886">
    <property type="term" value="C:plasma membrane"/>
    <property type="evidence" value="ECO:0007669"/>
    <property type="project" value="UniProtKB-SubCell"/>
</dbReference>
<dbReference type="InterPro" id="IPR052157">
    <property type="entry name" value="BCAA_transport_permease"/>
</dbReference>
<dbReference type="GO" id="GO:0022857">
    <property type="term" value="F:transmembrane transporter activity"/>
    <property type="evidence" value="ECO:0007669"/>
    <property type="project" value="InterPro"/>
</dbReference>
<evidence type="ECO:0000256" key="2">
    <source>
        <dbReference type="ARBA" id="ARBA00022448"/>
    </source>
</evidence>
<comment type="subcellular location">
    <subcellularLocation>
        <location evidence="1">Cell membrane</location>
        <topology evidence="1">Multi-pass membrane protein</topology>
    </subcellularLocation>
</comment>
<keyword evidence="7 9" id="KW-0472">Membrane</keyword>
<feature type="transmembrane region" description="Helical" evidence="9">
    <location>
        <begin position="95"/>
        <end position="115"/>
    </location>
</feature>